<keyword evidence="2" id="KW-1185">Reference proteome</keyword>
<dbReference type="Proteomes" id="UP000006038">
    <property type="component" value="Chromosome 11"/>
</dbReference>
<dbReference type="FunFam" id="3.40.50.150:FF:000530">
    <property type="entry name" value="Os11g0256900 protein"/>
    <property type="match status" value="1"/>
</dbReference>
<protein>
    <recommendedName>
        <fullName evidence="3">Jasmonate O-methyltransferase</fullName>
    </recommendedName>
</protein>
<dbReference type="InterPro" id="IPR005299">
    <property type="entry name" value="MeTrfase_7"/>
</dbReference>
<accession>J3N7B2</accession>
<dbReference type="EnsemblPlants" id="OB11G16980.1">
    <property type="protein sequence ID" value="OB11G16980.1"/>
    <property type="gene ID" value="OB11G16980"/>
</dbReference>
<dbReference type="Gramene" id="OB11G16980.1">
    <property type="protein sequence ID" value="OB11G16980.1"/>
    <property type="gene ID" value="OB11G16980"/>
</dbReference>
<dbReference type="Pfam" id="PF03492">
    <property type="entry name" value="Methyltransf_7"/>
    <property type="match status" value="1"/>
</dbReference>
<name>J3N7B2_ORYBR</name>
<evidence type="ECO:0008006" key="3">
    <source>
        <dbReference type="Google" id="ProtNLM"/>
    </source>
</evidence>
<evidence type="ECO:0000313" key="1">
    <source>
        <dbReference type="EnsemblPlants" id="OB11G16980.1"/>
    </source>
</evidence>
<dbReference type="Gene3D" id="3.40.50.150">
    <property type="entry name" value="Vaccinia Virus protein VP39"/>
    <property type="match status" value="1"/>
</dbReference>
<reference evidence="1" key="1">
    <citation type="journal article" date="2013" name="Nat. Commun.">
        <title>Whole-genome sequencing of Oryza brachyantha reveals mechanisms underlying Oryza genome evolution.</title>
        <authorList>
            <person name="Chen J."/>
            <person name="Huang Q."/>
            <person name="Gao D."/>
            <person name="Wang J."/>
            <person name="Lang Y."/>
            <person name="Liu T."/>
            <person name="Li B."/>
            <person name="Bai Z."/>
            <person name="Luis Goicoechea J."/>
            <person name="Liang C."/>
            <person name="Chen C."/>
            <person name="Zhang W."/>
            <person name="Sun S."/>
            <person name="Liao Y."/>
            <person name="Zhang X."/>
            <person name="Yang L."/>
            <person name="Song C."/>
            <person name="Wang M."/>
            <person name="Shi J."/>
            <person name="Liu G."/>
            <person name="Liu J."/>
            <person name="Zhou H."/>
            <person name="Zhou W."/>
            <person name="Yu Q."/>
            <person name="An N."/>
            <person name="Chen Y."/>
            <person name="Cai Q."/>
            <person name="Wang B."/>
            <person name="Liu B."/>
            <person name="Min J."/>
            <person name="Huang Y."/>
            <person name="Wu H."/>
            <person name="Li Z."/>
            <person name="Zhang Y."/>
            <person name="Yin Y."/>
            <person name="Song W."/>
            <person name="Jiang J."/>
            <person name="Jackson S.A."/>
            <person name="Wing R.A."/>
            <person name="Wang J."/>
            <person name="Chen M."/>
        </authorList>
    </citation>
    <scope>NUCLEOTIDE SEQUENCE [LARGE SCALE GENOMIC DNA]</scope>
    <source>
        <strain evidence="1">cv. IRGC 101232</strain>
    </source>
</reference>
<organism evidence="1">
    <name type="scientific">Oryza brachyantha</name>
    <name type="common">malo sina</name>
    <dbReference type="NCBI Taxonomy" id="4533"/>
    <lineage>
        <taxon>Eukaryota</taxon>
        <taxon>Viridiplantae</taxon>
        <taxon>Streptophyta</taxon>
        <taxon>Embryophyta</taxon>
        <taxon>Tracheophyta</taxon>
        <taxon>Spermatophyta</taxon>
        <taxon>Magnoliopsida</taxon>
        <taxon>Liliopsida</taxon>
        <taxon>Poales</taxon>
        <taxon>Poaceae</taxon>
        <taxon>BOP clade</taxon>
        <taxon>Oryzoideae</taxon>
        <taxon>Oryzeae</taxon>
        <taxon>Oryzinae</taxon>
        <taxon>Oryza</taxon>
    </lineage>
</organism>
<evidence type="ECO:0000313" key="2">
    <source>
        <dbReference type="Proteomes" id="UP000006038"/>
    </source>
</evidence>
<dbReference type="AlphaFoldDB" id="J3N7B2"/>
<dbReference type="OMA" id="MEPLMAC"/>
<proteinExistence type="predicted"/>
<dbReference type="HOGENOM" id="CLU_019628_5_1_1"/>
<dbReference type="InterPro" id="IPR029063">
    <property type="entry name" value="SAM-dependent_MTases_sf"/>
</dbReference>
<dbReference type="PANTHER" id="PTHR31009">
    <property type="entry name" value="S-ADENOSYL-L-METHIONINE:CARBOXYL METHYLTRANSFERASE FAMILY PROTEIN"/>
    <property type="match status" value="1"/>
</dbReference>
<dbReference type="SUPFAM" id="SSF53335">
    <property type="entry name" value="S-adenosyl-L-methionine-dependent methyltransferases"/>
    <property type="match status" value="1"/>
</dbReference>
<reference evidence="1" key="2">
    <citation type="submission" date="2013-04" db="UniProtKB">
        <authorList>
            <consortium name="EnsemblPlants"/>
        </authorList>
    </citation>
    <scope>IDENTIFICATION</scope>
</reference>
<sequence length="182" mass="20176">MKMDRDFYVIKGDGGTGYAKNSSMQRRAIGLTVPMVVKAIKELMAMDSPPQTMVIADLGCSSSENTRLLVSAAISGICENTTNTMEVQFFLNDLPGNDFNQIFRSLEQFERVTAQNCARRGLQPPPHYIAGLPGSFYNRLFPSNSVHLFHSSFSLMWLSQVPKHIDGNMNRGNIHIGENTAS</sequence>
<dbReference type="GO" id="GO:0008168">
    <property type="term" value="F:methyltransferase activity"/>
    <property type="evidence" value="ECO:0007669"/>
    <property type="project" value="InterPro"/>
</dbReference>